<comment type="subcellular location">
    <subcellularLocation>
        <location evidence="1">Cell membrane</location>
        <topology evidence="1">Peripheral membrane protein</topology>
        <orientation evidence="1">Cytoplasmic side</orientation>
    </subcellularLocation>
</comment>
<protein>
    <submittedName>
        <fullName evidence="8">GTP-binding signal recognition particle SRP54 G-domain-containing protein</fullName>
    </submittedName>
</protein>
<keyword evidence="4" id="KW-0342">GTP-binding</keyword>
<reference evidence="8 9" key="1">
    <citation type="submission" date="2011-10" db="EMBL/GenBank/DDBJ databases">
        <title>The Improved High-Quality Draft genome of Leptonema illini DSM 21528.</title>
        <authorList>
            <consortium name="US DOE Joint Genome Institute (JGI-PGF)"/>
            <person name="Lucas S."/>
            <person name="Copeland A."/>
            <person name="Lapidus A."/>
            <person name="Glavina del Rio T."/>
            <person name="Dalin E."/>
            <person name="Tice H."/>
            <person name="Bruce D."/>
            <person name="Goodwin L."/>
            <person name="Pitluck S."/>
            <person name="Peters L."/>
            <person name="Mikhailova N."/>
            <person name="Held B."/>
            <person name="Kyrpides N."/>
            <person name="Mavromatis K."/>
            <person name="Ivanova N."/>
            <person name="Markowitz V."/>
            <person name="Cheng J.-F."/>
            <person name="Hugenholtz P."/>
            <person name="Woyke T."/>
            <person name="Wu D."/>
            <person name="Gronow S."/>
            <person name="Wellnitz S."/>
            <person name="Brambilla E.-M."/>
            <person name="Klenk H.-P."/>
            <person name="Eisen J.A."/>
        </authorList>
    </citation>
    <scope>NUCLEOTIDE SEQUENCE [LARGE SCALE GENOMIC DNA]</scope>
    <source>
        <strain evidence="8 9">DSM 21528</strain>
    </source>
</reference>
<name>H2CJV2_9LEPT</name>
<evidence type="ECO:0000313" key="9">
    <source>
        <dbReference type="Proteomes" id="UP000005737"/>
    </source>
</evidence>
<dbReference type="Gene3D" id="3.40.50.300">
    <property type="entry name" value="P-loop containing nucleotide triphosphate hydrolases"/>
    <property type="match status" value="1"/>
</dbReference>
<dbReference type="HOGENOM" id="CLU_009301_11_4_12"/>
<dbReference type="InterPro" id="IPR027417">
    <property type="entry name" value="P-loop_NTPase"/>
</dbReference>
<organism evidence="8 9">
    <name type="scientific">Leptonema illini DSM 21528</name>
    <dbReference type="NCBI Taxonomy" id="929563"/>
    <lineage>
        <taxon>Bacteria</taxon>
        <taxon>Pseudomonadati</taxon>
        <taxon>Spirochaetota</taxon>
        <taxon>Spirochaetia</taxon>
        <taxon>Leptospirales</taxon>
        <taxon>Leptospiraceae</taxon>
        <taxon>Leptonema</taxon>
    </lineage>
</organism>
<evidence type="ECO:0000256" key="3">
    <source>
        <dbReference type="ARBA" id="ARBA00022741"/>
    </source>
</evidence>
<dbReference type="GO" id="GO:0003924">
    <property type="term" value="F:GTPase activity"/>
    <property type="evidence" value="ECO:0007669"/>
    <property type="project" value="TreeGrafter"/>
</dbReference>
<evidence type="ECO:0000259" key="7">
    <source>
        <dbReference type="SMART" id="SM00962"/>
    </source>
</evidence>
<dbReference type="PANTHER" id="PTHR43134:SF3">
    <property type="entry name" value="FLAGELLAR BIOSYNTHESIS PROTEIN FLHF"/>
    <property type="match status" value="1"/>
</dbReference>
<feature type="domain" description="SRP54-type proteins GTP-binding" evidence="7">
    <location>
        <begin position="313"/>
        <end position="504"/>
    </location>
</feature>
<dbReference type="GO" id="GO:0005047">
    <property type="term" value="F:signal recognition particle binding"/>
    <property type="evidence" value="ECO:0007669"/>
    <property type="project" value="TreeGrafter"/>
</dbReference>
<dbReference type="Proteomes" id="UP000005737">
    <property type="component" value="Unassembled WGS sequence"/>
</dbReference>
<feature type="region of interest" description="Disordered" evidence="6">
    <location>
        <begin position="166"/>
        <end position="199"/>
    </location>
</feature>
<dbReference type="GO" id="GO:0006614">
    <property type="term" value="P:SRP-dependent cotranslational protein targeting to membrane"/>
    <property type="evidence" value="ECO:0007669"/>
    <property type="project" value="InterPro"/>
</dbReference>
<dbReference type="RefSeq" id="WP_002769269.1">
    <property type="nucleotide sequence ID" value="NZ_JH597773.1"/>
</dbReference>
<feature type="compositionally biased region" description="Low complexity" evidence="6">
    <location>
        <begin position="127"/>
        <end position="144"/>
    </location>
</feature>
<dbReference type="PANTHER" id="PTHR43134">
    <property type="entry name" value="SIGNAL RECOGNITION PARTICLE RECEPTOR SUBUNIT ALPHA"/>
    <property type="match status" value="1"/>
</dbReference>
<accession>H2CJV2</accession>
<dbReference type="InterPro" id="IPR000897">
    <property type="entry name" value="SRP54_GTPase_dom"/>
</dbReference>
<dbReference type="GO" id="GO:0005886">
    <property type="term" value="C:plasma membrane"/>
    <property type="evidence" value="ECO:0007669"/>
    <property type="project" value="UniProtKB-SubCell"/>
</dbReference>
<sequence>MKYDKIRGSSIAEMMMQLRSQYGQSVYIIQTREIKQGGLFGSDLLAKKQYEIEYMVSEGDAPYGKAKPQRPAGRTVLERSLPTLSERRGEGGSGVQAGAVRPSTVVAAARSEPEATKSREARRDILSSSASGTGSTSGSTSGSTMETNLNDLDALIDSLKALKTRTVETRPSRDPYQEPVKETPVAPADTVSPILTSPVRPARAPLNDVMEAPTREELEALFRVDAEEEPEPIAVRPTGGERHQDRNPLARIRDRLIENQGSVAFVDRFLQRLERSLSEEDRLHPNRVRSRSIEKMKDMIRVTPVIEREHGERKIVFFVGPNGSGKTTSLAKLAYRYQLEEAPAISLYSLDLHRVAATEQLKTYAAVLQVPFFSPLFESDFREYLDRDGSQLIFVDTSGMGLRNADRRDELVRFIECVKDSVEVHLVLPVSISPSLTEKYLEFFEPTGFEKILLTRLDEADFLANFIEVADKWKRPFSFLNNSPEVSSPLMNAGPEDLARMVLGLNS</sequence>
<evidence type="ECO:0000256" key="1">
    <source>
        <dbReference type="ARBA" id="ARBA00004413"/>
    </source>
</evidence>
<dbReference type="AlphaFoldDB" id="H2CJV2"/>
<dbReference type="Gene3D" id="1.20.120.1380">
    <property type="entry name" value="Flagellar FlhF biosynthesis protein, N domain"/>
    <property type="match status" value="1"/>
</dbReference>
<dbReference type="SMART" id="SM00962">
    <property type="entry name" value="SRP54"/>
    <property type="match status" value="1"/>
</dbReference>
<evidence type="ECO:0000256" key="2">
    <source>
        <dbReference type="ARBA" id="ARBA00008531"/>
    </source>
</evidence>
<dbReference type="Pfam" id="PF00448">
    <property type="entry name" value="SRP54"/>
    <property type="match status" value="1"/>
</dbReference>
<feature type="compositionally biased region" description="Basic and acidic residues" evidence="6">
    <location>
        <begin position="166"/>
        <end position="181"/>
    </location>
</feature>
<evidence type="ECO:0000313" key="8">
    <source>
        <dbReference type="EMBL" id="EHQ05016.1"/>
    </source>
</evidence>
<feature type="region of interest" description="Disordered" evidence="6">
    <location>
        <begin position="80"/>
        <end position="147"/>
    </location>
</feature>
<dbReference type="GO" id="GO:0005525">
    <property type="term" value="F:GTP binding"/>
    <property type="evidence" value="ECO:0007669"/>
    <property type="project" value="UniProtKB-KW"/>
</dbReference>
<dbReference type="EMBL" id="JH597773">
    <property type="protein sequence ID" value="EHQ05016.1"/>
    <property type="molecule type" value="Genomic_DNA"/>
</dbReference>
<keyword evidence="9" id="KW-1185">Reference proteome</keyword>
<gene>
    <name evidence="8" type="ORF">Lepil_0309</name>
</gene>
<comment type="similarity">
    <text evidence="2">Belongs to the GTP-binding SRP family.</text>
</comment>
<evidence type="ECO:0000256" key="4">
    <source>
        <dbReference type="ARBA" id="ARBA00023134"/>
    </source>
</evidence>
<keyword evidence="5" id="KW-0472">Membrane</keyword>
<evidence type="ECO:0000256" key="6">
    <source>
        <dbReference type="SAM" id="MobiDB-lite"/>
    </source>
</evidence>
<proteinExistence type="inferred from homology"/>
<evidence type="ECO:0000256" key="5">
    <source>
        <dbReference type="ARBA" id="ARBA00023136"/>
    </source>
</evidence>
<feature type="compositionally biased region" description="Basic and acidic residues" evidence="6">
    <location>
        <begin position="111"/>
        <end position="125"/>
    </location>
</feature>
<dbReference type="STRING" id="183.GCA_002009735_00535"/>
<keyword evidence="3" id="KW-0547">Nucleotide-binding</keyword>
<dbReference type="SUPFAM" id="SSF52540">
    <property type="entry name" value="P-loop containing nucleoside triphosphate hydrolases"/>
    <property type="match status" value="1"/>
</dbReference>